<evidence type="ECO:0000256" key="4">
    <source>
        <dbReference type="ARBA" id="ARBA00022485"/>
    </source>
</evidence>
<dbReference type="STRING" id="42256.RradSPS_2048"/>
<evidence type="ECO:0000259" key="13">
    <source>
        <dbReference type="PROSITE" id="PS51379"/>
    </source>
</evidence>
<dbReference type="GO" id="GO:0046872">
    <property type="term" value="F:metal ion binding"/>
    <property type="evidence" value="ECO:0007669"/>
    <property type="project" value="UniProtKB-KW"/>
</dbReference>
<evidence type="ECO:0000256" key="3">
    <source>
        <dbReference type="ARBA" id="ARBA00022475"/>
    </source>
</evidence>
<feature type="transmembrane region" description="Helical" evidence="12">
    <location>
        <begin position="525"/>
        <end position="546"/>
    </location>
</feature>
<feature type="region of interest" description="Disordered" evidence="11">
    <location>
        <begin position="192"/>
        <end position="268"/>
    </location>
</feature>
<dbReference type="Pfam" id="PF12800">
    <property type="entry name" value="Fer4_4"/>
    <property type="match status" value="1"/>
</dbReference>
<dbReference type="eggNOG" id="COG3301">
    <property type="taxonomic scope" value="Bacteria"/>
</dbReference>
<dbReference type="PROSITE" id="PS51379">
    <property type="entry name" value="4FE4S_FER_2"/>
    <property type="match status" value="3"/>
</dbReference>
<dbReference type="KEGG" id="rrd:RradSPS_2048"/>
<reference evidence="14 16" key="1">
    <citation type="submission" date="2014-03" db="EMBL/GenBank/DDBJ databases">
        <title>Complete genome sequence of the Radio-Resistant Rubrobacter radiotolerans RSPS-4.</title>
        <authorList>
            <person name="Egas C.C."/>
            <person name="Barroso C.C."/>
            <person name="Froufe H.J.C."/>
            <person name="Pacheco J.J."/>
            <person name="Albuquerque L.L."/>
            <person name="da Costa M.M.S."/>
        </authorList>
    </citation>
    <scope>NUCLEOTIDE SEQUENCE [LARGE SCALE GENOMIC DNA]</scope>
    <source>
        <strain evidence="14 16">RSPS-4</strain>
    </source>
</reference>
<evidence type="ECO:0000313" key="15">
    <source>
        <dbReference type="EMBL" id="MDX5894735.1"/>
    </source>
</evidence>
<evidence type="ECO:0000313" key="14">
    <source>
        <dbReference type="EMBL" id="AHY47331.1"/>
    </source>
</evidence>
<dbReference type="AlphaFoldDB" id="A0A023X522"/>
<comment type="subcellular location">
    <subcellularLocation>
        <location evidence="1">Cell membrane</location>
        <topology evidence="1">Multi-pass membrane protein</topology>
    </subcellularLocation>
</comment>
<dbReference type="GO" id="GO:0051539">
    <property type="term" value="F:4 iron, 4 sulfur cluster binding"/>
    <property type="evidence" value="ECO:0007669"/>
    <property type="project" value="UniProtKB-KW"/>
</dbReference>
<dbReference type="Proteomes" id="UP000025229">
    <property type="component" value="Chromosome"/>
</dbReference>
<protein>
    <submittedName>
        <fullName evidence="15">NrfD/PsrC family molybdoenzyme membrane anchor subunit</fullName>
    </submittedName>
    <submittedName>
        <fullName evidence="14">Polysulfide reductase, NrfD</fullName>
    </submittedName>
</protein>
<evidence type="ECO:0000256" key="6">
    <source>
        <dbReference type="ARBA" id="ARBA00022723"/>
    </source>
</evidence>
<sequence>MTNYGFIIDNRKCIGCHACTVACKAEHEVPVGVNRTWVKYIEKGEFPDTQRAFHVMRCNHCADAPCVTACPVTALFTRDDGIVDFNWDRCIGCKACTQACPYDALYIDPNTHTAAKCNYCAHRVDVGLEPSCVQVCPEHAIISGDMDDPETEISRLLAREKVTTRRPEKGTKPKLFYINGDEAALTPDDAPVSSDYMWSNQGRGVGHHAPNGHGNGEGSLTQGVIPLGRKPGRDGSRDGSAPEPAGPEPAPKVQPEKARRTYDEPNKGVQWGKEVPAYVWTKAIATGSAAIPFLATGIGVPVADAALWAGALLGLVFMAATGGLLILDLDRPDRFHYVLLRPQWRSWLVKGAYIITGFGGVLSLWVLVKLLATFGLLSPGISQLVDVVLAWPIVALAGATSVYTAFLFAQAKGRSFWQSPALPVHMLVHSAVAGAAALYLASLFLTGLQPLQGALSLILALGLVGGLIVFWAELAVEHPDRDAARAAEMIYKGRYKKLFWGVSVVLGSLVPLALVGLGALVGVPLLIAAAAVLALVGILVTEHAWIEAPQLIPLA</sequence>
<keyword evidence="5 12" id="KW-0812">Transmembrane</keyword>
<evidence type="ECO:0000256" key="7">
    <source>
        <dbReference type="ARBA" id="ARBA00022989"/>
    </source>
</evidence>
<evidence type="ECO:0000256" key="10">
    <source>
        <dbReference type="ARBA" id="ARBA00023136"/>
    </source>
</evidence>
<dbReference type="eggNOG" id="COG0437">
    <property type="taxonomic scope" value="Bacteria"/>
</dbReference>
<dbReference type="PROSITE" id="PS00198">
    <property type="entry name" value="4FE4S_FER_1"/>
    <property type="match status" value="1"/>
</dbReference>
<dbReference type="InterPro" id="IPR017900">
    <property type="entry name" value="4Fe4S_Fe_S_CS"/>
</dbReference>
<feature type="domain" description="4Fe-4S ferredoxin-type" evidence="13">
    <location>
        <begin position="4"/>
        <end position="34"/>
    </location>
</feature>
<dbReference type="Pfam" id="PF13247">
    <property type="entry name" value="Fer4_11"/>
    <property type="match status" value="1"/>
</dbReference>
<dbReference type="EMBL" id="JAWXXX010000001">
    <property type="protein sequence ID" value="MDX5894735.1"/>
    <property type="molecule type" value="Genomic_DNA"/>
</dbReference>
<feature type="transmembrane region" description="Helical" evidence="12">
    <location>
        <begin position="388"/>
        <end position="409"/>
    </location>
</feature>
<dbReference type="Proteomes" id="UP001281130">
    <property type="component" value="Unassembled WGS sequence"/>
</dbReference>
<keyword evidence="9" id="KW-0411">Iron-sulfur</keyword>
<feature type="transmembrane region" description="Helical" evidence="12">
    <location>
        <begin position="305"/>
        <end position="327"/>
    </location>
</feature>
<evidence type="ECO:0000256" key="5">
    <source>
        <dbReference type="ARBA" id="ARBA00022692"/>
    </source>
</evidence>
<dbReference type="EMBL" id="CP007514">
    <property type="protein sequence ID" value="AHY47331.1"/>
    <property type="molecule type" value="Genomic_DNA"/>
</dbReference>
<evidence type="ECO:0000256" key="11">
    <source>
        <dbReference type="SAM" id="MobiDB-lite"/>
    </source>
</evidence>
<keyword evidence="6" id="KW-0479">Metal-binding</keyword>
<evidence type="ECO:0000256" key="9">
    <source>
        <dbReference type="ARBA" id="ARBA00023014"/>
    </source>
</evidence>
<gene>
    <name evidence="15" type="primary">nrfD</name>
    <name evidence="14" type="ORF">RradSPS_2048</name>
    <name evidence="15" type="ORF">SIL72_11955</name>
</gene>
<dbReference type="SUPFAM" id="SSF54862">
    <property type="entry name" value="4Fe-4S ferredoxins"/>
    <property type="match status" value="1"/>
</dbReference>
<evidence type="ECO:0000313" key="16">
    <source>
        <dbReference type="Proteomes" id="UP000025229"/>
    </source>
</evidence>
<comment type="similarity">
    <text evidence="2">Belongs to the NrfD family.</text>
</comment>
<feature type="domain" description="4Fe-4S ferredoxin-type" evidence="13">
    <location>
        <begin position="49"/>
        <end position="80"/>
    </location>
</feature>
<evidence type="ECO:0000256" key="1">
    <source>
        <dbReference type="ARBA" id="ARBA00004651"/>
    </source>
</evidence>
<feature type="transmembrane region" description="Helical" evidence="12">
    <location>
        <begin position="347"/>
        <end position="368"/>
    </location>
</feature>
<keyword evidence="16" id="KW-1185">Reference proteome</keyword>
<reference evidence="15" key="2">
    <citation type="submission" date="2023-11" db="EMBL/GenBank/DDBJ databases">
        <title>MicrobeMod: A computational toolkit for identifying prokaryotic methylation and restriction-modification with nanopore sequencing.</title>
        <authorList>
            <person name="Crits-Christoph A."/>
            <person name="Kang S.C."/>
            <person name="Lee H."/>
            <person name="Ostrov N."/>
        </authorList>
    </citation>
    <scope>NUCLEOTIDE SEQUENCE</scope>
    <source>
        <strain evidence="15">ATCC 51242</strain>
    </source>
</reference>
<dbReference type="GO" id="GO:0005886">
    <property type="term" value="C:plasma membrane"/>
    <property type="evidence" value="ECO:0007669"/>
    <property type="project" value="UniProtKB-SubCell"/>
</dbReference>
<keyword evidence="7 12" id="KW-1133">Transmembrane helix</keyword>
<keyword evidence="8" id="KW-0408">Iron</keyword>
<evidence type="ECO:0000256" key="8">
    <source>
        <dbReference type="ARBA" id="ARBA00023004"/>
    </source>
</evidence>
<feature type="transmembrane region" description="Helical" evidence="12">
    <location>
        <begin position="497"/>
        <end position="519"/>
    </location>
</feature>
<organism evidence="14 16">
    <name type="scientific">Rubrobacter radiotolerans</name>
    <name type="common">Arthrobacter radiotolerans</name>
    <dbReference type="NCBI Taxonomy" id="42256"/>
    <lineage>
        <taxon>Bacteria</taxon>
        <taxon>Bacillati</taxon>
        <taxon>Actinomycetota</taxon>
        <taxon>Rubrobacteria</taxon>
        <taxon>Rubrobacterales</taxon>
        <taxon>Rubrobacteraceae</taxon>
        <taxon>Rubrobacter</taxon>
    </lineage>
</organism>
<dbReference type="InterPro" id="IPR005614">
    <property type="entry name" value="NrfD-like"/>
</dbReference>
<dbReference type="HOGENOM" id="CLU_536150_0_0_11"/>
<dbReference type="Pfam" id="PF03916">
    <property type="entry name" value="NrfD"/>
    <property type="match status" value="1"/>
</dbReference>
<evidence type="ECO:0000256" key="12">
    <source>
        <dbReference type="SAM" id="Phobius"/>
    </source>
</evidence>
<dbReference type="PATRIC" id="fig|42256.3.peg.2084"/>
<keyword evidence="4" id="KW-0004">4Fe-4S</keyword>
<proteinExistence type="inferred from homology"/>
<dbReference type="OrthoDB" id="9779457at2"/>
<dbReference type="CDD" id="cd10551">
    <property type="entry name" value="PsrB"/>
    <property type="match status" value="1"/>
</dbReference>
<dbReference type="RefSeq" id="WP_038682491.1">
    <property type="nucleotide sequence ID" value="NZ_JAWXXX010000001.1"/>
</dbReference>
<keyword evidence="10 12" id="KW-0472">Membrane</keyword>
<accession>A0A023X522</accession>
<dbReference type="Gene3D" id="3.30.70.20">
    <property type="match status" value="2"/>
</dbReference>
<keyword evidence="3" id="KW-1003">Cell membrane</keyword>
<dbReference type="Gene3D" id="1.20.1630.10">
    <property type="entry name" value="Formate dehydrogenase/DMSO reductase domain"/>
    <property type="match status" value="1"/>
</dbReference>
<feature type="transmembrane region" description="Helical" evidence="12">
    <location>
        <begin position="453"/>
        <end position="476"/>
    </location>
</feature>
<feature type="compositionally biased region" description="Basic and acidic residues" evidence="11">
    <location>
        <begin position="254"/>
        <end position="266"/>
    </location>
</feature>
<evidence type="ECO:0000256" key="2">
    <source>
        <dbReference type="ARBA" id="ARBA00008929"/>
    </source>
</evidence>
<name>A0A023X522_RUBRA</name>
<feature type="domain" description="4Fe-4S ferredoxin-type" evidence="13">
    <location>
        <begin position="81"/>
        <end position="110"/>
    </location>
</feature>
<dbReference type="InterPro" id="IPR050954">
    <property type="entry name" value="ET_IronSulfur_Cluster-Binding"/>
</dbReference>
<feature type="transmembrane region" description="Helical" evidence="12">
    <location>
        <begin position="421"/>
        <end position="441"/>
    </location>
</feature>
<dbReference type="PANTHER" id="PTHR43177">
    <property type="entry name" value="PROTEIN NRFC"/>
    <property type="match status" value="1"/>
</dbReference>
<dbReference type="InterPro" id="IPR017896">
    <property type="entry name" value="4Fe4S_Fe-S-bd"/>
</dbReference>
<dbReference type="PANTHER" id="PTHR43177:SF3">
    <property type="entry name" value="PROTEIN NRFC HOMOLOG"/>
    <property type="match status" value="1"/>
</dbReference>